<feature type="transmembrane region" description="Helical" evidence="9">
    <location>
        <begin position="56"/>
        <end position="78"/>
    </location>
</feature>
<sequence length="267" mass="29820">MKRGSMLCCPHFADYRKYIKRGEMNMQEWFAKLANDFAQTFITKDRWQLFAKGFTVTIRVAILALLMGIAIGVLVAIVRTKHDSRKKNAHGFGNVILNILNAICQVYLTIIRGTPMMVQLMIMYFVVFSSSRHEVAVATLAFGINSGAYVAEIVRGGIMSVDAGQMEAGRSLGMNYTQTMRHIIIPQAIKNILPALGNEMITLLKDTSLMTVIGAKDLTKAAQTVQAVTYQAFMPYISIAVIYLVCVIALSKLLALIERRMRNSDRR</sequence>
<dbReference type="NCBIfam" id="TIGR01726">
    <property type="entry name" value="HEQRo_perm_3TM"/>
    <property type="match status" value="1"/>
</dbReference>
<dbReference type="GO" id="GO:0043190">
    <property type="term" value="C:ATP-binding cassette (ABC) transporter complex"/>
    <property type="evidence" value="ECO:0007669"/>
    <property type="project" value="InterPro"/>
</dbReference>
<evidence type="ECO:0000259" key="10">
    <source>
        <dbReference type="PROSITE" id="PS50928"/>
    </source>
</evidence>
<evidence type="ECO:0000256" key="4">
    <source>
        <dbReference type="ARBA" id="ARBA00022475"/>
    </source>
</evidence>
<dbReference type="InterPro" id="IPR035906">
    <property type="entry name" value="MetI-like_sf"/>
</dbReference>
<dbReference type="GO" id="GO:0022857">
    <property type="term" value="F:transmembrane transporter activity"/>
    <property type="evidence" value="ECO:0007669"/>
    <property type="project" value="InterPro"/>
</dbReference>
<evidence type="ECO:0000256" key="2">
    <source>
        <dbReference type="ARBA" id="ARBA00010072"/>
    </source>
</evidence>
<dbReference type="AlphaFoldDB" id="U2QKM4"/>
<evidence type="ECO:0000256" key="6">
    <source>
        <dbReference type="ARBA" id="ARBA00022970"/>
    </source>
</evidence>
<name>U2QKM4_EUBRA</name>
<keyword evidence="6" id="KW-0029">Amino-acid transport</keyword>
<dbReference type="Proteomes" id="UP000016608">
    <property type="component" value="Unassembled WGS sequence"/>
</dbReference>
<evidence type="ECO:0000256" key="7">
    <source>
        <dbReference type="ARBA" id="ARBA00022989"/>
    </source>
</evidence>
<evidence type="ECO:0000256" key="3">
    <source>
        <dbReference type="ARBA" id="ARBA00022448"/>
    </source>
</evidence>
<gene>
    <name evidence="11" type="ORF">HMPREF0373_03044</name>
</gene>
<feature type="domain" description="ABC transmembrane type-1" evidence="10">
    <location>
        <begin position="54"/>
        <end position="254"/>
    </location>
</feature>
<evidence type="ECO:0000256" key="9">
    <source>
        <dbReference type="RuleBase" id="RU363032"/>
    </source>
</evidence>
<keyword evidence="7 9" id="KW-1133">Transmembrane helix</keyword>
<dbReference type="CDD" id="cd06261">
    <property type="entry name" value="TM_PBP2"/>
    <property type="match status" value="1"/>
</dbReference>
<dbReference type="PANTHER" id="PTHR30614:SF20">
    <property type="entry name" value="GLUTAMINE TRANSPORT SYSTEM PERMEASE PROTEIN GLNP"/>
    <property type="match status" value="1"/>
</dbReference>
<reference evidence="11 12" key="1">
    <citation type="submission" date="2013-06" db="EMBL/GenBank/DDBJ databases">
        <authorList>
            <person name="Weinstock G."/>
            <person name="Sodergren E."/>
            <person name="Lobos E.A."/>
            <person name="Fulton L."/>
            <person name="Fulton R."/>
            <person name="Courtney L."/>
            <person name="Fronick C."/>
            <person name="O'Laughlin M."/>
            <person name="Godfrey J."/>
            <person name="Wilson R.M."/>
            <person name="Miner T."/>
            <person name="Farmer C."/>
            <person name="Delehaunty K."/>
            <person name="Cordes M."/>
            <person name="Minx P."/>
            <person name="Tomlinson C."/>
            <person name="Chen J."/>
            <person name="Wollam A."/>
            <person name="Pepin K.H."/>
            <person name="Bhonagiri V."/>
            <person name="Zhang X."/>
            <person name="Warren W."/>
            <person name="Mitreva M."/>
            <person name="Mardis E.R."/>
            <person name="Wilson R.K."/>
        </authorList>
    </citation>
    <scope>NUCLEOTIDE SEQUENCE [LARGE SCALE GENOMIC DNA]</scope>
    <source>
        <strain evidence="11 12">ATCC 29099</strain>
    </source>
</reference>
<dbReference type="Gene3D" id="1.10.3720.10">
    <property type="entry name" value="MetI-like"/>
    <property type="match status" value="1"/>
</dbReference>
<dbReference type="GO" id="GO:0006865">
    <property type="term" value="P:amino acid transport"/>
    <property type="evidence" value="ECO:0007669"/>
    <property type="project" value="UniProtKB-KW"/>
</dbReference>
<evidence type="ECO:0000313" key="12">
    <source>
        <dbReference type="Proteomes" id="UP000016608"/>
    </source>
</evidence>
<dbReference type="InterPro" id="IPR043429">
    <property type="entry name" value="ArtM/GltK/GlnP/TcyL/YhdX-like"/>
</dbReference>
<feature type="transmembrane region" description="Helical" evidence="9">
    <location>
        <begin position="233"/>
        <end position="257"/>
    </location>
</feature>
<dbReference type="EMBL" id="AWVJ01000181">
    <property type="protein sequence ID" value="ERK41848.1"/>
    <property type="molecule type" value="Genomic_DNA"/>
</dbReference>
<comment type="subcellular location">
    <subcellularLocation>
        <location evidence="1 9">Cell membrane</location>
        <topology evidence="1 9">Multi-pass membrane protein</topology>
    </subcellularLocation>
</comment>
<comment type="caution">
    <text evidence="11">The sequence shown here is derived from an EMBL/GenBank/DDBJ whole genome shotgun (WGS) entry which is preliminary data.</text>
</comment>
<evidence type="ECO:0000256" key="5">
    <source>
        <dbReference type="ARBA" id="ARBA00022692"/>
    </source>
</evidence>
<evidence type="ECO:0000313" key="11">
    <source>
        <dbReference type="EMBL" id="ERK41848.1"/>
    </source>
</evidence>
<dbReference type="SUPFAM" id="SSF161098">
    <property type="entry name" value="MetI-like"/>
    <property type="match status" value="1"/>
</dbReference>
<protein>
    <submittedName>
        <fullName evidence="11">ABC transporter, permease protein</fullName>
    </submittedName>
</protein>
<dbReference type="HOGENOM" id="CLU_019602_1_1_9"/>
<keyword evidence="5 9" id="KW-0812">Transmembrane</keyword>
<proteinExistence type="inferred from homology"/>
<evidence type="ECO:0000256" key="8">
    <source>
        <dbReference type="ARBA" id="ARBA00023136"/>
    </source>
</evidence>
<keyword evidence="4" id="KW-1003">Cell membrane</keyword>
<dbReference type="InterPro" id="IPR000515">
    <property type="entry name" value="MetI-like"/>
</dbReference>
<dbReference type="PANTHER" id="PTHR30614">
    <property type="entry name" value="MEMBRANE COMPONENT OF AMINO ACID ABC TRANSPORTER"/>
    <property type="match status" value="1"/>
</dbReference>
<accession>U2QKM4</accession>
<dbReference type="Pfam" id="PF00528">
    <property type="entry name" value="BPD_transp_1"/>
    <property type="match status" value="1"/>
</dbReference>
<keyword evidence="12" id="KW-1185">Reference proteome</keyword>
<evidence type="ECO:0000256" key="1">
    <source>
        <dbReference type="ARBA" id="ARBA00004651"/>
    </source>
</evidence>
<dbReference type="PROSITE" id="PS50928">
    <property type="entry name" value="ABC_TM1"/>
    <property type="match status" value="1"/>
</dbReference>
<keyword evidence="3 9" id="KW-0813">Transport</keyword>
<keyword evidence="8 9" id="KW-0472">Membrane</keyword>
<feature type="transmembrane region" description="Helical" evidence="9">
    <location>
        <begin position="99"/>
        <end position="127"/>
    </location>
</feature>
<dbReference type="InterPro" id="IPR010065">
    <property type="entry name" value="AA_ABC_transptr_permease_3TM"/>
</dbReference>
<organism evidence="11 12">
    <name type="scientific">Eubacterium ramulus ATCC 29099</name>
    <dbReference type="NCBI Taxonomy" id="1256908"/>
    <lineage>
        <taxon>Bacteria</taxon>
        <taxon>Bacillati</taxon>
        <taxon>Bacillota</taxon>
        <taxon>Clostridia</taxon>
        <taxon>Eubacteriales</taxon>
        <taxon>Eubacteriaceae</taxon>
        <taxon>Eubacterium</taxon>
    </lineage>
</organism>
<dbReference type="PATRIC" id="fig|1256908.3.peg.2794"/>
<dbReference type="eggNOG" id="COG0765">
    <property type="taxonomic scope" value="Bacteria"/>
</dbReference>
<comment type="similarity">
    <text evidence="2">Belongs to the binding-protein-dependent transport system permease family. HisMQ subfamily.</text>
</comment>
<dbReference type="FunFam" id="1.10.3720.10:FF:000033">
    <property type="entry name" value="Polar amino acid ABC transporter permease"/>
    <property type="match status" value="1"/>
</dbReference>